<dbReference type="EMBL" id="JAUSUZ010000001">
    <property type="protein sequence ID" value="MDQ0371593.1"/>
    <property type="molecule type" value="Genomic_DNA"/>
</dbReference>
<accession>A0AAE3W7S7</accession>
<protein>
    <submittedName>
        <fullName evidence="1">Uncharacterized protein</fullName>
    </submittedName>
</protein>
<evidence type="ECO:0000313" key="1">
    <source>
        <dbReference type="EMBL" id="MDQ0371593.1"/>
    </source>
</evidence>
<evidence type="ECO:0000313" key="2">
    <source>
        <dbReference type="Proteomes" id="UP001240236"/>
    </source>
</evidence>
<comment type="caution">
    <text evidence="1">The sequence shown here is derived from an EMBL/GenBank/DDBJ whole genome shotgun (WGS) entry which is preliminary data.</text>
</comment>
<name>A0AAE3W7S7_9ACTN</name>
<keyword evidence="2" id="KW-1185">Reference proteome</keyword>
<proteinExistence type="predicted"/>
<dbReference type="Proteomes" id="UP001240236">
    <property type="component" value="Unassembled WGS sequence"/>
</dbReference>
<dbReference type="AlphaFoldDB" id="A0AAE3W7S7"/>
<dbReference type="RefSeq" id="WP_307248534.1">
    <property type="nucleotide sequence ID" value="NZ_JAUSUZ010000001.1"/>
</dbReference>
<organism evidence="1 2">
    <name type="scientific">Catenuloplanes indicus</name>
    <dbReference type="NCBI Taxonomy" id="137267"/>
    <lineage>
        <taxon>Bacteria</taxon>
        <taxon>Bacillati</taxon>
        <taxon>Actinomycetota</taxon>
        <taxon>Actinomycetes</taxon>
        <taxon>Micromonosporales</taxon>
        <taxon>Micromonosporaceae</taxon>
        <taxon>Catenuloplanes</taxon>
    </lineage>
</organism>
<gene>
    <name evidence="1" type="ORF">J2S42_008262</name>
</gene>
<sequence>MTTDMLVGITCDPRDYGTRLARWPGARHTRIFGYPGKGIPSWKPTPTDRRIAEARRLCPGIIPHVSFKDWPDDMAAEAMVRAWLNQLPPITAPLTPGGPPLVMLSHMHEPGPKDFDPAEYRRRQFLIAIWLAAHPRGGQVDLVHIDANIWVEGKGGRDLSIYLPGVGLPSVDTYARSWKPYPTVDDLLWAPLRLADATRTPPMLPEFGIARRPDDPTGEQRAELMHEALVVLWAEGCRLVSWWEDLGTAPRAGGPAPDFRLDDEPSRRVWEDAMAGRI</sequence>
<reference evidence="1 2" key="1">
    <citation type="submission" date="2023-07" db="EMBL/GenBank/DDBJ databases">
        <title>Sequencing the genomes of 1000 actinobacteria strains.</title>
        <authorList>
            <person name="Klenk H.-P."/>
        </authorList>
    </citation>
    <scope>NUCLEOTIDE SEQUENCE [LARGE SCALE GENOMIC DNA]</scope>
    <source>
        <strain evidence="1 2">DSM 44709</strain>
    </source>
</reference>